<keyword evidence="3" id="KW-1185">Reference proteome</keyword>
<evidence type="ECO:0000256" key="1">
    <source>
        <dbReference type="SAM" id="MobiDB-lite"/>
    </source>
</evidence>
<name>A0A392U652_9FABA</name>
<feature type="compositionally biased region" description="Polar residues" evidence="1">
    <location>
        <begin position="1"/>
        <end position="14"/>
    </location>
</feature>
<feature type="non-terminal residue" evidence="2">
    <location>
        <position position="81"/>
    </location>
</feature>
<feature type="compositionally biased region" description="Polar residues" evidence="1">
    <location>
        <begin position="36"/>
        <end position="48"/>
    </location>
</feature>
<dbReference type="EMBL" id="LXQA010746970">
    <property type="protein sequence ID" value="MCI68993.1"/>
    <property type="molecule type" value="Genomic_DNA"/>
</dbReference>
<evidence type="ECO:0000313" key="2">
    <source>
        <dbReference type="EMBL" id="MCI68993.1"/>
    </source>
</evidence>
<feature type="non-terminal residue" evidence="2">
    <location>
        <position position="1"/>
    </location>
</feature>
<protein>
    <submittedName>
        <fullName evidence="2">Uncharacterized protein</fullName>
    </submittedName>
</protein>
<feature type="region of interest" description="Disordered" evidence="1">
    <location>
        <begin position="1"/>
        <end position="54"/>
    </location>
</feature>
<accession>A0A392U652</accession>
<dbReference type="AlphaFoldDB" id="A0A392U652"/>
<proteinExistence type="predicted"/>
<comment type="caution">
    <text evidence="2">The sequence shown here is derived from an EMBL/GenBank/DDBJ whole genome shotgun (WGS) entry which is preliminary data.</text>
</comment>
<sequence>NDTVPEVVPTNTGGESAVDDSLKATMPESNVEKDVSTSMKTSGKTAEQTPDDFDEASEYYKNDKEDIFAEKIVSSPSEENE</sequence>
<organism evidence="2 3">
    <name type="scientific">Trifolium medium</name>
    <dbReference type="NCBI Taxonomy" id="97028"/>
    <lineage>
        <taxon>Eukaryota</taxon>
        <taxon>Viridiplantae</taxon>
        <taxon>Streptophyta</taxon>
        <taxon>Embryophyta</taxon>
        <taxon>Tracheophyta</taxon>
        <taxon>Spermatophyta</taxon>
        <taxon>Magnoliopsida</taxon>
        <taxon>eudicotyledons</taxon>
        <taxon>Gunneridae</taxon>
        <taxon>Pentapetalae</taxon>
        <taxon>rosids</taxon>
        <taxon>fabids</taxon>
        <taxon>Fabales</taxon>
        <taxon>Fabaceae</taxon>
        <taxon>Papilionoideae</taxon>
        <taxon>50 kb inversion clade</taxon>
        <taxon>NPAAA clade</taxon>
        <taxon>Hologalegina</taxon>
        <taxon>IRL clade</taxon>
        <taxon>Trifolieae</taxon>
        <taxon>Trifolium</taxon>
    </lineage>
</organism>
<evidence type="ECO:0000313" key="3">
    <source>
        <dbReference type="Proteomes" id="UP000265520"/>
    </source>
</evidence>
<dbReference type="Proteomes" id="UP000265520">
    <property type="component" value="Unassembled WGS sequence"/>
</dbReference>
<reference evidence="2 3" key="1">
    <citation type="journal article" date="2018" name="Front. Plant Sci.">
        <title>Red Clover (Trifolium pratense) and Zigzag Clover (T. medium) - A Picture of Genomic Similarities and Differences.</title>
        <authorList>
            <person name="Dluhosova J."/>
            <person name="Istvanek J."/>
            <person name="Nedelnik J."/>
            <person name="Repkova J."/>
        </authorList>
    </citation>
    <scope>NUCLEOTIDE SEQUENCE [LARGE SCALE GENOMIC DNA]</scope>
    <source>
        <strain evidence="3">cv. 10/8</strain>
        <tissue evidence="2">Leaf</tissue>
    </source>
</reference>